<gene>
    <name evidence="2" type="ORF">AB205_0021830</name>
</gene>
<name>A0A2G9SLN3_AQUCT</name>
<sequence>MRMERRRNWRKMRDEKSGGRRRWRRRRLRRRWRKKKHTEGRPEERRWKKKQKEEEINKGLVKNRLLCFLIFLTLFCEMVGVHLYPITNLHGGVGSGGPLVKGGFQNPISPPAHRPPQPPSKGCGDEALLPINMGTRCFGGLP</sequence>
<reference evidence="3" key="1">
    <citation type="journal article" date="2017" name="Nat. Commun.">
        <title>The North American bullfrog draft genome provides insight into hormonal regulation of long noncoding RNA.</title>
        <authorList>
            <person name="Hammond S.A."/>
            <person name="Warren R.L."/>
            <person name="Vandervalk B.P."/>
            <person name="Kucuk E."/>
            <person name="Khan H."/>
            <person name="Gibb E.A."/>
            <person name="Pandoh P."/>
            <person name="Kirk H."/>
            <person name="Zhao Y."/>
            <person name="Jones M."/>
            <person name="Mungall A.J."/>
            <person name="Coope R."/>
            <person name="Pleasance S."/>
            <person name="Moore R.A."/>
            <person name="Holt R.A."/>
            <person name="Round J.M."/>
            <person name="Ohora S."/>
            <person name="Walle B.V."/>
            <person name="Veldhoen N."/>
            <person name="Helbing C.C."/>
            <person name="Birol I."/>
        </authorList>
    </citation>
    <scope>NUCLEOTIDE SEQUENCE [LARGE SCALE GENOMIC DNA]</scope>
</reference>
<protein>
    <submittedName>
        <fullName evidence="2">Uncharacterized protein</fullName>
    </submittedName>
</protein>
<dbReference type="Proteomes" id="UP000228934">
    <property type="component" value="Unassembled WGS sequence"/>
</dbReference>
<keyword evidence="3" id="KW-1185">Reference proteome</keyword>
<evidence type="ECO:0000256" key="1">
    <source>
        <dbReference type="SAM" id="MobiDB-lite"/>
    </source>
</evidence>
<dbReference type="AlphaFoldDB" id="A0A2G9SLN3"/>
<feature type="non-terminal residue" evidence="2">
    <location>
        <position position="142"/>
    </location>
</feature>
<evidence type="ECO:0000313" key="3">
    <source>
        <dbReference type="Proteomes" id="UP000228934"/>
    </source>
</evidence>
<feature type="compositionally biased region" description="Basic and acidic residues" evidence="1">
    <location>
        <begin position="39"/>
        <end position="54"/>
    </location>
</feature>
<feature type="compositionally biased region" description="Basic residues" evidence="1">
    <location>
        <begin position="19"/>
        <end position="38"/>
    </location>
</feature>
<feature type="region of interest" description="Disordered" evidence="1">
    <location>
        <begin position="101"/>
        <end position="125"/>
    </location>
</feature>
<accession>A0A2G9SLN3</accession>
<dbReference type="EMBL" id="KV923090">
    <property type="protein sequence ID" value="PIO41077.1"/>
    <property type="molecule type" value="Genomic_DNA"/>
</dbReference>
<evidence type="ECO:0000313" key="2">
    <source>
        <dbReference type="EMBL" id="PIO41077.1"/>
    </source>
</evidence>
<feature type="compositionally biased region" description="Basic residues" evidence="1">
    <location>
        <begin position="1"/>
        <end position="10"/>
    </location>
</feature>
<feature type="region of interest" description="Disordered" evidence="1">
    <location>
        <begin position="1"/>
        <end position="54"/>
    </location>
</feature>
<organism evidence="2 3">
    <name type="scientific">Aquarana catesbeiana</name>
    <name type="common">American bullfrog</name>
    <name type="synonym">Rana catesbeiana</name>
    <dbReference type="NCBI Taxonomy" id="8400"/>
    <lineage>
        <taxon>Eukaryota</taxon>
        <taxon>Metazoa</taxon>
        <taxon>Chordata</taxon>
        <taxon>Craniata</taxon>
        <taxon>Vertebrata</taxon>
        <taxon>Euteleostomi</taxon>
        <taxon>Amphibia</taxon>
        <taxon>Batrachia</taxon>
        <taxon>Anura</taxon>
        <taxon>Neobatrachia</taxon>
        <taxon>Ranoidea</taxon>
        <taxon>Ranidae</taxon>
        <taxon>Aquarana</taxon>
    </lineage>
</organism>
<proteinExistence type="predicted"/>
<feature type="compositionally biased region" description="Pro residues" evidence="1">
    <location>
        <begin position="108"/>
        <end position="119"/>
    </location>
</feature>